<proteinExistence type="predicted"/>
<name>A0A6G0I2P4_LARCR</name>
<evidence type="ECO:0000313" key="2">
    <source>
        <dbReference type="EMBL" id="KAE8285617.1"/>
    </source>
</evidence>
<gene>
    <name evidence="2" type="ORF">D5F01_LYC15282</name>
</gene>
<keyword evidence="3" id="KW-1185">Reference proteome</keyword>
<organism evidence="2 3">
    <name type="scientific">Larimichthys crocea</name>
    <name type="common">Large yellow croaker</name>
    <name type="synonym">Pseudosciaena crocea</name>
    <dbReference type="NCBI Taxonomy" id="215358"/>
    <lineage>
        <taxon>Eukaryota</taxon>
        <taxon>Metazoa</taxon>
        <taxon>Chordata</taxon>
        <taxon>Craniata</taxon>
        <taxon>Vertebrata</taxon>
        <taxon>Euteleostomi</taxon>
        <taxon>Actinopterygii</taxon>
        <taxon>Neopterygii</taxon>
        <taxon>Teleostei</taxon>
        <taxon>Neoteleostei</taxon>
        <taxon>Acanthomorphata</taxon>
        <taxon>Eupercaria</taxon>
        <taxon>Sciaenidae</taxon>
        <taxon>Larimichthys</taxon>
    </lineage>
</organism>
<evidence type="ECO:0000313" key="3">
    <source>
        <dbReference type="Proteomes" id="UP000424527"/>
    </source>
</evidence>
<dbReference type="AlphaFoldDB" id="A0A6G0I2P4"/>
<protein>
    <submittedName>
        <fullName evidence="2">Uncharacterized protein</fullName>
    </submittedName>
</protein>
<evidence type="ECO:0000256" key="1">
    <source>
        <dbReference type="SAM" id="MobiDB-lite"/>
    </source>
</evidence>
<dbReference type="EMBL" id="REGW02000015">
    <property type="protein sequence ID" value="KAE8285617.1"/>
    <property type="molecule type" value="Genomic_DNA"/>
</dbReference>
<dbReference type="Proteomes" id="UP000424527">
    <property type="component" value="Unassembled WGS sequence"/>
</dbReference>
<feature type="compositionally biased region" description="Basic and acidic residues" evidence="1">
    <location>
        <begin position="175"/>
        <end position="186"/>
    </location>
</feature>
<comment type="caution">
    <text evidence="2">The sequence shown here is derived from an EMBL/GenBank/DDBJ whole genome shotgun (WGS) entry which is preliminary data.</text>
</comment>
<reference evidence="2 3" key="1">
    <citation type="submission" date="2019-07" db="EMBL/GenBank/DDBJ databases">
        <title>Chromosome genome assembly for large yellow croaker.</title>
        <authorList>
            <person name="Xiao S."/>
        </authorList>
    </citation>
    <scope>NUCLEOTIDE SEQUENCE [LARGE SCALE GENOMIC DNA]</scope>
    <source>
        <strain evidence="2">JMULYC20181020</strain>
        <tissue evidence="2">Muscle</tissue>
    </source>
</reference>
<accession>A0A6G0I2P4</accession>
<sequence>MSMVLRGLRLLTNANRVIFSPVSGLRCVQSHRDERACRFHSSSICAHGDALRHGSGLGCALPSHLYRGGVVQREALLLPGRGGLSLENRNVLCFNIPDFPDGPTSHLSCQQVLSVFLTSDPFSTQRADRRYLQWSPEGRCDWWSSDQVDSASVSVHNKILVLSSPEHMGPPAPGDKGDSCLESFDR</sequence>
<feature type="region of interest" description="Disordered" evidence="1">
    <location>
        <begin position="164"/>
        <end position="186"/>
    </location>
</feature>